<proteinExistence type="predicted"/>
<feature type="coiled-coil region" evidence="1">
    <location>
        <begin position="743"/>
        <end position="783"/>
    </location>
</feature>
<evidence type="ECO:0000313" key="3">
    <source>
        <dbReference type="EMBL" id="CEP00665.1"/>
    </source>
</evidence>
<protein>
    <recommendedName>
        <fullName evidence="5">Spc7 kinetochore protein domain-containing protein</fullName>
    </recommendedName>
</protein>
<feature type="compositionally biased region" description="Basic and acidic residues" evidence="2">
    <location>
        <begin position="325"/>
        <end position="349"/>
    </location>
</feature>
<feature type="region of interest" description="Disordered" evidence="2">
    <location>
        <begin position="19"/>
        <end position="55"/>
    </location>
</feature>
<evidence type="ECO:0000256" key="1">
    <source>
        <dbReference type="SAM" id="Coils"/>
    </source>
</evidence>
<evidence type="ECO:0000313" key="4">
    <source>
        <dbReference type="Proteomes" id="UP000039324"/>
    </source>
</evidence>
<evidence type="ECO:0008006" key="5">
    <source>
        <dbReference type="Google" id="ProtNLM"/>
    </source>
</evidence>
<keyword evidence="1" id="KW-0175">Coiled coil</keyword>
<gene>
    <name evidence="3" type="ORF">PBRA_001719</name>
</gene>
<dbReference type="OrthoDB" id="5592879at2759"/>
<accession>A0A0G4IZE3</accession>
<keyword evidence="4" id="KW-1185">Reference proteome</keyword>
<organism evidence="3 4">
    <name type="scientific">Plasmodiophora brassicae</name>
    <name type="common">Clubroot disease agent</name>
    <dbReference type="NCBI Taxonomy" id="37360"/>
    <lineage>
        <taxon>Eukaryota</taxon>
        <taxon>Sar</taxon>
        <taxon>Rhizaria</taxon>
        <taxon>Endomyxa</taxon>
        <taxon>Phytomyxea</taxon>
        <taxon>Plasmodiophorida</taxon>
        <taxon>Plasmodiophoridae</taxon>
        <taxon>Plasmodiophora</taxon>
    </lineage>
</organism>
<evidence type="ECO:0000256" key="2">
    <source>
        <dbReference type="SAM" id="MobiDB-lite"/>
    </source>
</evidence>
<sequence>MVVANEDVDKENWLPRVSGKQALARRRSTGIMKGGDSTGTLLSPKPKKRRRESLSKRVSFGVVDVRLYEKDEDWSESPANVVRSVDVGTVPFNDHPTPSPVKPQEARTLLSLVQDDDSDDDDQTMEMTVNVGKIISAGETHKVIGDEALNNADQEQTMEMTVNVGTIVSASSVIALQTTAVDSEETMEMTANVGQILSAKLPDDGDETMEMTTNIGEIVSSNPTTEADETMEITTNVGAILSTASEVYKDTNPAERDDEGPEEGEITIQMDGNYDESTADLQSVNGEQTMDMTVAHGKILAVESEQTMEMTAVHGQILSTSAHPVLDDRENVEHVQEPAKEESEPDPPKDIASQPDGVVSGVVEETVIHPAVTHDFSHLLDDDNDVSTTVPIQQASAETPDMGDIDALEDHEVTGELTKNFKAKMAGILMGDIDERTVDLRQANLTSSELAIAAVFKRILDDSTNDTVNDARDSMHGNDDSKVLESVDEFLSRRIMSPQRPAAKPAPSKADEAVIVPSTVQQLLALAGMRFMDSCNWSSSRKTLSFGFCPPSVRTISDHDRLKLSSVDQIHLEQLKGSCGQMSTAVGQLKDDIANLESIVDSQCQGVFEKLVKVRIWIINRDAVLTLNVSQDGQNSLASVMRRLKQFCKAEARLKWFDYRIKQAEQTRDAFLGRAQVLAADVSKIERADAELAEKMPMRAQREENGQLAVLKSAVAEQAEAIDVFLLQRDQLVTERTAVTDRVSSIRRSIAEHEENLRNAIAKQELEERRARADRKLRLVKGAAGWDLVHCNRRSLSLEVNHGYTLSIRLSAVARGVIDHIELSSPSAKPVADEGLSVMRDVRVAEIRSLCSECKTTQSLPALRAKISTRVGRLHSLELELQRLRTAFTVEIMDAWTVLVRISSISPLECVEVVVDLKNYPASYTIVDVPFAFGTISAAECRRIAASARGFGALSKLCAAIRTRMSQ</sequence>
<name>A0A0G4IZE3_PLABS</name>
<dbReference type="OMA" id="QTMEMTV"/>
<dbReference type="AlphaFoldDB" id="A0A0G4IZE3"/>
<dbReference type="EMBL" id="CDSF01000101">
    <property type="protein sequence ID" value="CEP00665.1"/>
    <property type="molecule type" value="Genomic_DNA"/>
</dbReference>
<dbReference type="Pfam" id="PF15402">
    <property type="entry name" value="MELT_2"/>
    <property type="match status" value="7"/>
</dbReference>
<reference evidence="3 4" key="1">
    <citation type="submission" date="2015-02" db="EMBL/GenBank/DDBJ databases">
        <authorList>
            <person name="Chooi Y.-H."/>
        </authorList>
    </citation>
    <scope>NUCLEOTIDE SEQUENCE [LARGE SCALE GENOMIC DNA]</scope>
    <source>
        <strain evidence="3">E3</strain>
    </source>
</reference>
<feature type="region of interest" description="Disordered" evidence="2">
    <location>
        <begin position="324"/>
        <end position="353"/>
    </location>
</feature>
<dbReference type="Proteomes" id="UP000039324">
    <property type="component" value="Unassembled WGS sequence"/>
</dbReference>
<dbReference type="STRING" id="37360.A0A0G4IZE3"/>